<evidence type="ECO:0000313" key="15">
    <source>
        <dbReference type="EMBL" id="CAH3117936.1"/>
    </source>
</evidence>
<dbReference type="Gene3D" id="2.60.200.20">
    <property type="match status" value="1"/>
</dbReference>
<dbReference type="SUPFAM" id="SSF57850">
    <property type="entry name" value="RING/U-box"/>
    <property type="match status" value="1"/>
</dbReference>
<dbReference type="PANTHER" id="PTHR15067">
    <property type="entry name" value="E3 UBIQUITIN-PROTEIN LIGASE RNF8"/>
    <property type="match status" value="1"/>
</dbReference>
<gene>
    <name evidence="15" type="ORF">PLOB_00026167</name>
</gene>
<evidence type="ECO:0000259" key="13">
    <source>
        <dbReference type="PROSITE" id="PS50064"/>
    </source>
</evidence>
<name>A0ABN8NQ61_9CNID</name>
<feature type="domain" description="PARP-type" evidence="13">
    <location>
        <begin position="340"/>
        <end position="420"/>
    </location>
</feature>
<evidence type="ECO:0000259" key="14">
    <source>
        <dbReference type="PROSITE" id="PS50089"/>
    </source>
</evidence>
<dbReference type="Gene3D" id="3.30.1740.10">
    <property type="entry name" value="Zinc finger, PARP-type"/>
    <property type="match status" value="1"/>
</dbReference>
<keyword evidence="7" id="KW-0833">Ubl conjugation pathway</keyword>
<dbReference type="Pfam" id="PF13639">
    <property type="entry name" value="zf-RING_2"/>
    <property type="match status" value="1"/>
</dbReference>
<evidence type="ECO:0000256" key="8">
    <source>
        <dbReference type="ARBA" id="ARBA00022833"/>
    </source>
</evidence>
<dbReference type="SUPFAM" id="SSF57716">
    <property type="entry name" value="Glucocorticoid receptor-like (DNA-binding domain)"/>
    <property type="match status" value="1"/>
</dbReference>
<evidence type="ECO:0000256" key="2">
    <source>
        <dbReference type="ARBA" id="ARBA00005797"/>
    </source>
</evidence>
<keyword evidence="5" id="KW-0479">Metal-binding</keyword>
<comment type="similarity">
    <text evidence="2">Belongs to the CHFR family.</text>
</comment>
<dbReference type="SMART" id="SM00240">
    <property type="entry name" value="FHA"/>
    <property type="match status" value="1"/>
</dbReference>
<dbReference type="InterPro" id="IPR013083">
    <property type="entry name" value="Znf_RING/FYVE/PHD"/>
</dbReference>
<dbReference type="SMART" id="SM00184">
    <property type="entry name" value="RING"/>
    <property type="match status" value="1"/>
</dbReference>
<feature type="domain" description="FHA" evidence="12">
    <location>
        <begin position="28"/>
        <end position="81"/>
    </location>
</feature>
<dbReference type="Pfam" id="PF00498">
    <property type="entry name" value="FHA"/>
    <property type="match status" value="1"/>
</dbReference>
<dbReference type="InterPro" id="IPR036957">
    <property type="entry name" value="Znf_PARP_sf"/>
</dbReference>
<dbReference type="InterPro" id="IPR000253">
    <property type="entry name" value="FHA_dom"/>
</dbReference>
<evidence type="ECO:0000256" key="11">
    <source>
        <dbReference type="SAM" id="MobiDB-lite"/>
    </source>
</evidence>
<keyword evidence="16" id="KW-1185">Reference proteome</keyword>
<evidence type="ECO:0000256" key="9">
    <source>
        <dbReference type="ARBA" id="ARBA00023242"/>
    </source>
</evidence>
<feature type="domain" description="RING-type" evidence="14">
    <location>
        <begin position="217"/>
        <end position="255"/>
    </location>
</feature>
<dbReference type="SMART" id="SM01336">
    <property type="entry name" value="zf-PARP"/>
    <property type="match status" value="1"/>
</dbReference>
<dbReference type="InterPro" id="IPR008984">
    <property type="entry name" value="SMAD_FHA_dom_sf"/>
</dbReference>
<dbReference type="InterPro" id="IPR001841">
    <property type="entry name" value="Znf_RING"/>
</dbReference>
<organism evidence="15 16">
    <name type="scientific">Porites lobata</name>
    <dbReference type="NCBI Taxonomy" id="104759"/>
    <lineage>
        <taxon>Eukaryota</taxon>
        <taxon>Metazoa</taxon>
        <taxon>Cnidaria</taxon>
        <taxon>Anthozoa</taxon>
        <taxon>Hexacorallia</taxon>
        <taxon>Scleractinia</taxon>
        <taxon>Fungiina</taxon>
        <taxon>Poritidae</taxon>
        <taxon>Porites</taxon>
    </lineage>
</organism>
<feature type="region of interest" description="Disordered" evidence="11">
    <location>
        <begin position="127"/>
        <end position="202"/>
    </location>
</feature>
<comment type="subcellular location">
    <subcellularLocation>
        <location evidence="1">Nucleus</location>
    </subcellularLocation>
</comment>
<evidence type="ECO:0000259" key="12">
    <source>
        <dbReference type="PROSITE" id="PS50006"/>
    </source>
</evidence>
<dbReference type="CDD" id="cd00060">
    <property type="entry name" value="FHA"/>
    <property type="match status" value="1"/>
</dbReference>
<keyword evidence="4" id="KW-0808">Transferase</keyword>
<dbReference type="PROSITE" id="PS00518">
    <property type="entry name" value="ZF_RING_1"/>
    <property type="match status" value="1"/>
</dbReference>
<dbReference type="PROSITE" id="PS50064">
    <property type="entry name" value="ZF_PARP_2"/>
    <property type="match status" value="1"/>
</dbReference>
<evidence type="ECO:0000256" key="7">
    <source>
        <dbReference type="ARBA" id="ARBA00022786"/>
    </source>
</evidence>
<dbReference type="PROSITE" id="PS50089">
    <property type="entry name" value="ZF_RING_2"/>
    <property type="match status" value="1"/>
</dbReference>
<evidence type="ECO:0000256" key="5">
    <source>
        <dbReference type="ARBA" id="ARBA00022723"/>
    </source>
</evidence>
<sequence length="420" mass="48191">MLCLKHIEGRTYDPSLQPEKVLLKPTVTRFGRCNESSDVVIDSSISPLMISRLHAEIRFVDGKYRIDCKGMNGMIVNQKKRSSVVLCEGDEVVFGGIGVRKKVKEGQIVRSYDSELVYVFLEVRPSSSEEPDSLGEGTSDGKVRRRSKRKQPVSTSEELLLSDLPADKNKKSKKRGKEVSKDQDVECERDSHKETRDNEKDGRSKKYLADLNEELLCCICRELMVLSHALPCSHTFCYSCIRDWLSHSGDCPNCRASTQLKLAVPVKVLDNTIDKVAAEVLTEEELKERELKKEEMSEEVKKKKVEVLTVSSESDSDSDDSIDLDFLLWDGVHFHLDHCYSVEHARSGRARCRTCFAPIAFRSLRWIVDFKTRWEHLPQTHFHHLECFLPPPSITYDYLAFSPQLSREEKRQVRDMMEAR</sequence>
<evidence type="ECO:0000256" key="10">
    <source>
        <dbReference type="PROSITE-ProRule" id="PRU00175"/>
    </source>
</evidence>
<evidence type="ECO:0000313" key="16">
    <source>
        <dbReference type="Proteomes" id="UP001159405"/>
    </source>
</evidence>
<feature type="compositionally biased region" description="Basic and acidic residues" evidence="11">
    <location>
        <begin position="177"/>
        <end position="202"/>
    </location>
</feature>
<reference evidence="15 16" key="1">
    <citation type="submission" date="2022-05" db="EMBL/GenBank/DDBJ databases">
        <authorList>
            <consortium name="Genoscope - CEA"/>
            <person name="William W."/>
        </authorList>
    </citation>
    <scope>NUCLEOTIDE SEQUENCE [LARGE SCALE GENOMIC DNA]</scope>
</reference>
<keyword evidence="8" id="KW-0862">Zinc</keyword>
<dbReference type="Gene3D" id="3.30.40.10">
    <property type="entry name" value="Zinc/RING finger domain, C3HC4 (zinc finger)"/>
    <property type="match status" value="1"/>
</dbReference>
<evidence type="ECO:0000256" key="6">
    <source>
        <dbReference type="ARBA" id="ARBA00022771"/>
    </source>
</evidence>
<keyword evidence="6 10" id="KW-0863">Zinc-finger</keyword>
<keyword evidence="9" id="KW-0539">Nucleus</keyword>
<dbReference type="InterPro" id="IPR017907">
    <property type="entry name" value="Znf_RING_CS"/>
</dbReference>
<dbReference type="SUPFAM" id="SSF49879">
    <property type="entry name" value="SMAD/FHA domain"/>
    <property type="match status" value="1"/>
</dbReference>
<accession>A0ABN8NQ61</accession>
<evidence type="ECO:0000256" key="3">
    <source>
        <dbReference type="ARBA" id="ARBA00017908"/>
    </source>
</evidence>
<dbReference type="PROSITE" id="PS50006">
    <property type="entry name" value="FHA_DOMAIN"/>
    <property type="match status" value="1"/>
</dbReference>
<evidence type="ECO:0000256" key="4">
    <source>
        <dbReference type="ARBA" id="ARBA00022679"/>
    </source>
</evidence>
<dbReference type="InterPro" id="IPR001510">
    <property type="entry name" value="Znf_PARP"/>
</dbReference>
<protein>
    <recommendedName>
        <fullName evidence="3">E3 ubiquitin-protein ligase CHFR</fullName>
    </recommendedName>
</protein>
<evidence type="ECO:0000256" key="1">
    <source>
        <dbReference type="ARBA" id="ARBA00004123"/>
    </source>
</evidence>
<comment type="caution">
    <text evidence="15">The sequence shown here is derived from an EMBL/GenBank/DDBJ whole genome shotgun (WGS) entry which is preliminary data.</text>
</comment>
<dbReference type="Proteomes" id="UP001159405">
    <property type="component" value="Unassembled WGS sequence"/>
</dbReference>
<dbReference type="EMBL" id="CALNXK010000031">
    <property type="protein sequence ID" value="CAH3117936.1"/>
    <property type="molecule type" value="Genomic_DNA"/>
</dbReference>
<dbReference type="PANTHER" id="PTHR15067:SF4">
    <property type="entry name" value="E3 UBIQUITIN-PROTEIN LIGASE RNF8"/>
    <property type="match status" value="1"/>
</dbReference>
<proteinExistence type="inferred from homology"/>